<feature type="compositionally biased region" description="Basic and acidic residues" evidence="1">
    <location>
        <begin position="75"/>
        <end position="84"/>
    </location>
</feature>
<accession>A0AAU8IWZ4</accession>
<feature type="region of interest" description="Disordered" evidence="1">
    <location>
        <begin position="68"/>
        <end position="96"/>
    </location>
</feature>
<protein>
    <submittedName>
        <fullName evidence="2">Uncharacterized protein</fullName>
    </submittedName>
</protein>
<feature type="region of interest" description="Disordered" evidence="1">
    <location>
        <begin position="162"/>
        <end position="188"/>
    </location>
</feature>
<evidence type="ECO:0000313" key="2">
    <source>
        <dbReference type="EMBL" id="XCJ72737.1"/>
    </source>
</evidence>
<organism evidence="2">
    <name type="scientific">Streptomyces tabacisoli</name>
    <dbReference type="NCBI Taxonomy" id="3156398"/>
    <lineage>
        <taxon>Bacteria</taxon>
        <taxon>Bacillati</taxon>
        <taxon>Actinomycetota</taxon>
        <taxon>Actinomycetes</taxon>
        <taxon>Kitasatosporales</taxon>
        <taxon>Streptomycetaceae</taxon>
        <taxon>Streptomyces</taxon>
    </lineage>
</organism>
<dbReference type="EMBL" id="CP159534">
    <property type="protein sequence ID" value="XCJ72737.1"/>
    <property type="molecule type" value="Genomic_DNA"/>
</dbReference>
<dbReference type="AlphaFoldDB" id="A0AAU8IWZ4"/>
<proteinExistence type="predicted"/>
<feature type="region of interest" description="Disordered" evidence="1">
    <location>
        <begin position="281"/>
        <end position="306"/>
    </location>
</feature>
<dbReference type="KEGG" id="stac:ABII15_23455"/>
<sequence length="306" mass="30643">MTSPAVSVAPAVRLLRAAGGRRALQLALLVGGLIVLGLLCGGRAQASDASEPSADIVSAAGLSAEPRLPAAAQKPVEKPVEEPAQKPVRQAVKVSERGTGAVVHRVRDAADAVAERAEARTPRTPLTGTARTAVRATVRATLRHVVEPVEELAGEVSRPLPRVPGLPGAGAVPKAPSAGAADPRPTTVPAPVVREAAQHPTAQRSTGTTVCDLARFGGDAVTGAGQPDAGARHTGARPAAPSVPPGPDNAPMANASLGDGGSTRHGDLHAAAFGSRVPVLLTPGATASGDASPVLDRLREIPSFPG</sequence>
<feature type="region of interest" description="Disordered" evidence="1">
    <location>
        <begin position="222"/>
        <end position="269"/>
    </location>
</feature>
<evidence type="ECO:0000256" key="1">
    <source>
        <dbReference type="SAM" id="MobiDB-lite"/>
    </source>
</evidence>
<dbReference type="RefSeq" id="WP_353944258.1">
    <property type="nucleotide sequence ID" value="NZ_CP159534.1"/>
</dbReference>
<reference evidence="2" key="1">
    <citation type="submission" date="2024-06" db="EMBL/GenBank/DDBJ databases">
        <title>Streptomyces sp. strain HUAS MG91 genome sequences.</title>
        <authorList>
            <person name="Mo P."/>
        </authorList>
    </citation>
    <scope>NUCLEOTIDE SEQUENCE</scope>
    <source>
        <strain evidence="2">HUAS MG91</strain>
    </source>
</reference>
<gene>
    <name evidence="2" type="ORF">ABII15_23455</name>
</gene>
<name>A0AAU8IWZ4_9ACTN</name>